<dbReference type="InterPro" id="IPR007348">
    <property type="entry name" value="CopC_dom"/>
</dbReference>
<evidence type="ECO:0000313" key="10">
    <source>
        <dbReference type="EMBL" id="ARO44862.1"/>
    </source>
</evidence>
<evidence type="ECO:0000256" key="4">
    <source>
        <dbReference type="ARBA" id="ARBA00022729"/>
    </source>
</evidence>
<dbReference type="EMBL" id="KX009059">
    <property type="protein sequence ID" value="ARO44862.1"/>
    <property type="molecule type" value="Genomic_DNA"/>
</dbReference>
<dbReference type="GO" id="GO:0046688">
    <property type="term" value="P:response to copper ion"/>
    <property type="evidence" value="ECO:0007669"/>
    <property type="project" value="UniProtKB-UniRule"/>
</dbReference>
<protein>
    <recommendedName>
        <fullName evidence="7">Copper resistance protein C</fullName>
    </recommendedName>
</protein>
<feature type="chain" id="PRO_5015129990" description="Copper resistance protein C" evidence="8">
    <location>
        <begin position="33"/>
        <end position="134"/>
    </location>
</feature>
<evidence type="ECO:0000256" key="3">
    <source>
        <dbReference type="ARBA" id="ARBA00022723"/>
    </source>
</evidence>
<dbReference type="InterPro" id="IPR047685">
    <property type="entry name" value="CopC-like"/>
</dbReference>
<dbReference type="GO" id="GO:0042597">
    <property type="term" value="C:periplasmic space"/>
    <property type="evidence" value="ECO:0007669"/>
    <property type="project" value="UniProtKB-SubCell"/>
</dbReference>
<dbReference type="PANTHER" id="PTHR34820">
    <property type="entry name" value="INNER MEMBRANE PROTEIN YEBZ"/>
    <property type="match status" value="1"/>
</dbReference>
<dbReference type="InterPro" id="IPR014755">
    <property type="entry name" value="Cu-Rt/internalin_Ig-like"/>
</dbReference>
<organism evidence="10">
    <name type="scientific">Pseudomonas syringae pv. actinidiae</name>
    <dbReference type="NCBI Taxonomy" id="103796"/>
    <lineage>
        <taxon>Bacteria</taxon>
        <taxon>Pseudomonadati</taxon>
        <taxon>Pseudomonadota</taxon>
        <taxon>Gammaproteobacteria</taxon>
        <taxon>Pseudomonadales</taxon>
        <taxon>Pseudomonadaceae</taxon>
        <taxon>Pseudomonas</taxon>
        <taxon>Pseudomonas syringae</taxon>
    </lineage>
</organism>
<dbReference type="InterPro" id="IPR032694">
    <property type="entry name" value="CopC/D"/>
</dbReference>
<proteinExistence type="inferred from homology"/>
<dbReference type="PANTHER" id="PTHR34820:SF4">
    <property type="entry name" value="INNER MEMBRANE PROTEIN YEBZ"/>
    <property type="match status" value="1"/>
</dbReference>
<dbReference type="Pfam" id="PF04234">
    <property type="entry name" value="CopC"/>
    <property type="match status" value="1"/>
</dbReference>
<feature type="domain" description="CopC" evidence="9">
    <location>
        <begin position="33"/>
        <end position="133"/>
    </location>
</feature>
<keyword evidence="5 7" id="KW-0574">Periplasm</keyword>
<comment type="similarity">
    <text evidence="2 7">Belongs to the CopC family.</text>
</comment>
<dbReference type="InterPro" id="IPR014756">
    <property type="entry name" value="Ig_E-set"/>
</dbReference>
<evidence type="ECO:0000256" key="1">
    <source>
        <dbReference type="ARBA" id="ARBA00004418"/>
    </source>
</evidence>
<keyword evidence="6 7" id="KW-0186">Copper</keyword>
<dbReference type="AlphaFoldDB" id="A0A2P0QEU6"/>
<evidence type="ECO:0000256" key="7">
    <source>
        <dbReference type="RuleBase" id="RU369037"/>
    </source>
</evidence>
<keyword evidence="4 7" id="KW-0732">Signal</keyword>
<evidence type="ECO:0000256" key="2">
    <source>
        <dbReference type="ARBA" id="ARBA00010509"/>
    </source>
</evidence>
<evidence type="ECO:0000256" key="5">
    <source>
        <dbReference type="ARBA" id="ARBA00022764"/>
    </source>
</evidence>
<dbReference type="GO" id="GO:0005507">
    <property type="term" value="F:copper ion binding"/>
    <property type="evidence" value="ECO:0007669"/>
    <property type="project" value="UniProtKB-UniRule"/>
</dbReference>
<name>A0A2P0QEU6_PSESF</name>
<geneLocation type="plasmid" evidence="10">
    <name>pMG1_RT685</name>
</geneLocation>
<evidence type="ECO:0000259" key="9">
    <source>
        <dbReference type="Pfam" id="PF04234"/>
    </source>
</evidence>
<dbReference type="SUPFAM" id="SSF81296">
    <property type="entry name" value="E set domains"/>
    <property type="match status" value="1"/>
</dbReference>
<accession>A0A2P0QEU6</accession>
<evidence type="ECO:0000256" key="8">
    <source>
        <dbReference type="SAM" id="SignalP"/>
    </source>
</evidence>
<dbReference type="GO" id="GO:0005886">
    <property type="term" value="C:plasma membrane"/>
    <property type="evidence" value="ECO:0007669"/>
    <property type="project" value="TreeGrafter"/>
</dbReference>
<reference evidence="10" key="1">
    <citation type="submission" date="2016-03" db="EMBL/GenBank/DDBJ databases">
        <title>The evolution of Pseudomonas syringae pv. actinidiae in New Zealand.</title>
        <authorList>
            <person name="Taiaroa G."/>
            <person name="Poulter R.T.M."/>
            <person name="Lamont I."/>
            <person name="Stockwell P."/>
            <person name="Butler M.I."/>
        </authorList>
    </citation>
    <scope>NUCLEOTIDE SEQUENCE</scope>
    <source>
        <strain evidence="10">RT685</strain>
        <plasmid evidence="10">pMG1_RT685</plasmid>
    </source>
</reference>
<comment type="subcellular location">
    <subcellularLocation>
        <location evidence="1 7">Periplasm</location>
    </subcellularLocation>
</comment>
<keyword evidence="3 7" id="KW-0479">Metal-binding</keyword>
<dbReference type="GO" id="GO:0006825">
    <property type="term" value="P:copper ion transport"/>
    <property type="evidence" value="ECO:0007669"/>
    <property type="project" value="InterPro"/>
</dbReference>
<dbReference type="NCBIfam" id="NF033814">
    <property type="entry name" value="copper_CopC"/>
    <property type="match status" value="1"/>
</dbReference>
<comment type="function">
    <text evidence="7">Involved in copper resistance.</text>
</comment>
<dbReference type="Gene3D" id="2.60.40.1220">
    <property type="match status" value="1"/>
</dbReference>
<feature type="signal peptide" evidence="8">
    <location>
        <begin position="1"/>
        <end position="32"/>
    </location>
</feature>
<keyword evidence="10" id="KW-0614">Plasmid</keyword>
<evidence type="ECO:0000256" key="6">
    <source>
        <dbReference type="ARBA" id="ARBA00023008"/>
    </source>
</evidence>
<sequence>MRCEEPCMSIFKTTAVAVALSGGLLLSALAQAHPKLVSSTPAEGEAGAAPGKIELHFSENLVTQFSGAKLIMTDMPGMPNSPMAVKANVAGGSDPKTMVVTPASPLTAGSYKVEWRAVSSDTHPITGNVTFKVK</sequence>